<keyword evidence="2" id="KW-1185">Reference proteome</keyword>
<dbReference type="Proteomes" id="UP001233836">
    <property type="component" value="Unassembled WGS sequence"/>
</dbReference>
<evidence type="ECO:0000313" key="2">
    <source>
        <dbReference type="Proteomes" id="UP001233836"/>
    </source>
</evidence>
<evidence type="ECO:0000313" key="1">
    <source>
        <dbReference type="EMBL" id="MDQ0169420.1"/>
    </source>
</evidence>
<comment type="caution">
    <text evidence="1">The sequence shown here is derived from an EMBL/GenBank/DDBJ whole genome shotgun (WGS) entry which is preliminary data.</text>
</comment>
<dbReference type="EMBL" id="JAUSTI010000002">
    <property type="protein sequence ID" value="MDQ0169420.1"/>
    <property type="molecule type" value="Genomic_DNA"/>
</dbReference>
<dbReference type="RefSeq" id="WP_307213489.1">
    <property type="nucleotide sequence ID" value="NZ_JAUSTI010000002.1"/>
</dbReference>
<sequence length="127" mass="14455">MIKLTRDGKYAMTIRFDLHGVNDLIEAFQNALNGAQGNIELDEPAMVGNKKIQKLTFSCHNEQDQLSYDVSSLIFELEDEVLEYNLGRLEECIESLQFAPAELCEVRFGKINMTIYGILENSYEKGI</sequence>
<name>A0ABT9W842_9BACL</name>
<protein>
    <submittedName>
        <fullName evidence="1">Uncharacterized protein</fullName>
    </submittedName>
</protein>
<proteinExistence type="predicted"/>
<organism evidence="1 2">
    <name type="scientific">Paenibacillus tundrae</name>
    <dbReference type="NCBI Taxonomy" id="528187"/>
    <lineage>
        <taxon>Bacteria</taxon>
        <taxon>Bacillati</taxon>
        <taxon>Bacillota</taxon>
        <taxon>Bacilli</taxon>
        <taxon>Bacillales</taxon>
        <taxon>Paenibacillaceae</taxon>
        <taxon>Paenibacillus</taxon>
    </lineage>
</organism>
<reference evidence="1 2" key="1">
    <citation type="submission" date="2023-07" db="EMBL/GenBank/DDBJ databases">
        <title>Sorghum-associated microbial communities from plants grown in Nebraska, USA.</title>
        <authorList>
            <person name="Schachtman D."/>
        </authorList>
    </citation>
    <scope>NUCLEOTIDE SEQUENCE [LARGE SCALE GENOMIC DNA]</scope>
    <source>
        <strain evidence="1 2">DS1314</strain>
    </source>
</reference>
<accession>A0ABT9W842</accession>
<gene>
    <name evidence="1" type="ORF">J2T19_000860</name>
</gene>